<evidence type="ECO:0000256" key="5">
    <source>
        <dbReference type="ARBA" id="ARBA00022630"/>
    </source>
</evidence>
<dbReference type="PROSITE" id="PS51645">
    <property type="entry name" value="PHR_CRY_ALPHA_BETA"/>
    <property type="match status" value="1"/>
</dbReference>
<comment type="function">
    <text evidence="10">Involved in repair of UV radiation-induced DNA damage. Catalyzes the light-dependent monomerization (300-600 nm) of cyclobutyl pyrimidine dimers (in cis-syn configuration), which are formed between adjacent bases on the same DNA strand upon exposure to ultraviolet radiation.</text>
</comment>
<keyword evidence="5 12" id="KW-0285">Flavoprotein</keyword>
<evidence type="ECO:0000256" key="13">
    <source>
        <dbReference type="PIRSR" id="PIRSR602081-2"/>
    </source>
</evidence>
<comment type="cofactor">
    <cofactor evidence="1">
        <name>(6R)-5,10-methylene-5,6,7,8-tetrahydrofolate</name>
        <dbReference type="ChEBI" id="CHEBI:15636"/>
    </cofactor>
</comment>
<dbReference type="EMBL" id="SRLE01000005">
    <property type="protein sequence ID" value="TGD74921.1"/>
    <property type="molecule type" value="Genomic_DNA"/>
</dbReference>
<dbReference type="GO" id="GO:0003677">
    <property type="term" value="F:DNA binding"/>
    <property type="evidence" value="ECO:0007669"/>
    <property type="project" value="TreeGrafter"/>
</dbReference>
<evidence type="ECO:0000256" key="12">
    <source>
        <dbReference type="PIRSR" id="PIRSR602081-1"/>
    </source>
</evidence>
<evidence type="ECO:0000256" key="8">
    <source>
        <dbReference type="ARBA" id="ARBA00031671"/>
    </source>
</evidence>
<comment type="similarity">
    <text evidence="2">Belongs to the DNA photolyase class-1 family.</text>
</comment>
<evidence type="ECO:0000256" key="7">
    <source>
        <dbReference type="ARBA" id="ARBA00022991"/>
    </source>
</evidence>
<dbReference type="InterPro" id="IPR018394">
    <property type="entry name" value="DNA_photolyase_1_CS_C"/>
</dbReference>
<evidence type="ECO:0000256" key="11">
    <source>
        <dbReference type="ARBA" id="ARBA00083107"/>
    </source>
</evidence>
<dbReference type="GO" id="GO:0000719">
    <property type="term" value="P:photoreactive repair"/>
    <property type="evidence" value="ECO:0007669"/>
    <property type="project" value="UniProtKB-ARBA"/>
</dbReference>
<feature type="domain" description="Photolyase/cryptochrome alpha/beta" evidence="15">
    <location>
        <begin position="3"/>
        <end position="132"/>
    </location>
</feature>
<dbReference type="Gene3D" id="3.40.50.620">
    <property type="entry name" value="HUPs"/>
    <property type="match status" value="1"/>
</dbReference>
<dbReference type="InterPro" id="IPR006050">
    <property type="entry name" value="DNA_photolyase_N"/>
</dbReference>
<evidence type="ECO:0000256" key="3">
    <source>
        <dbReference type="ARBA" id="ARBA00013149"/>
    </source>
</evidence>
<gene>
    <name evidence="16" type="ORF">E4634_06290</name>
</gene>
<dbReference type="InterPro" id="IPR036155">
    <property type="entry name" value="Crypto/Photolyase_N_sf"/>
</dbReference>
<accession>A0A4Z0M5Z1</accession>
<feature type="binding site" evidence="12">
    <location>
        <begin position="373"/>
        <end position="375"/>
    </location>
    <ligand>
        <name>FAD</name>
        <dbReference type="ChEBI" id="CHEBI:57692"/>
    </ligand>
</feature>
<keyword evidence="16" id="KW-0456">Lyase</keyword>
<evidence type="ECO:0000313" key="16">
    <source>
        <dbReference type="EMBL" id="TGD74921.1"/>
    </source>
</evidence>
<dbReference type="SUPFAM" id="SSF48173">
    <property type="entry name" value="Cryptochrome/photolyase FAD-binding domain"/>
    <property type="match status" value="1"/>
</dbReference>
<evidence type="ECO:0000259" key="15">
    <source>
        <dbReference type="PROSITE" id="PS51645"/>
    </source>
</evidence>
<dbReference type="PROSITE" id="PS00394">
    <property type="entry name" value="DNA_PHOTOLYASES_1_1"/>
    <property type="match status" value="1"/>
</dbReference>
<dbReference type="PRINTS" id="PR00147">
    <property type="entry name" value="DNAPHOTLYASE"/>
</dbReference>
<dbReference type="InterPro" id="IPR014729">
    <property type="entry name" value="Rossmann-like_a/b/a_fold"/>
</dbReference>
<dbReference type="InterPro" id="IPR005101">
    <property type="entry name" value="Cryptochr/Photolyase_FAD-bd"/>
</dbReference>
<dbReference type="Pfam" id="PF00875">
    <property type="entry name" value="DNA_photolyase"/>
    <property type="match status" value="1"/>
</dbReference>
<dbReference type="InterPro" id="IPR036134">
    <property type="entry name" value="Crypto/Photolyase_FAD-like_sf"/>
</dbReference>
<feature type="binding site" evidence="12">
    <location>
        <position position="273"/>
    </location>
    <ligand>
        <name>FAD</name>
        <dbReference type="ChEBI" id="CHEBI:57692"/>
    </ligand>
</feature>
<reference evidence="16 17" key="1">
    <citation type="submission" date="2019-04" db="EMBL/GenBank/DDBJ databases">
        <title>Taxonomy of novel Haliea sp. from mangrove soil of West Coast of India.</title>
        <authorList>
            <person name="Verma A."/>
            <person name="Kumar P."/>
            <person name="Krishnamurthi S."/>
        </authorList>
    </citation>
    <scope>NUCLEOTIDE SEQUENCE [LARGE SCALE GENOMIC DNA]</scope>
    <source>
        <strain evidence="16 17">SAOS-164</strain>
    </source>
</reference>
<comment type="caution">
    <text evidence="16">The sequence shown here is derived from an EMBL/GenBank/DDBJ whole genome shotgun (WGS) entry which is preliminary data.</text>
</comment>
<keyword evidence="17" id="KW-1185">Reference proteome</keyword>
<dbReference type="PROSITE" id="PS00691">
    <property type="entry name" value="DNA_PHOTOLYASES_1_2"/>
    <property type="match status" value="1"/>
</dbReference>
<dbReference type="InterPro" id="IPR002081">
    <property type="entry name" value="Cryptochrome/DNA_photolyase_1"/>
</dbReference>
<feature type="binding site" evidence="12">
    <location>
        <begin position="238"/>
        <end position="242"/>
    </location>
    <ligand>
        <name>FAD</name>
        <dbReference type="ChEBI" id="CHEBI:57692"/>
    </ligand>
</feature>
<dbReference type="GO" id="GO:0003904">
    <property type="term" value="F:deoxyribodipyrimidine photo-lyase activity"/>
    <property type="evidence" value="ECO:0007669"/>
    <property type="project" value="UniProtKB-EC"/>
</dbReference>
<dbReference type="PANTHER" id="PTHR11455:SF9">
    <property type="entry name" value="CRYPTOCHROME CIRCADIAN CLOCK 5 ISOFORM X1"/>
    <property type="match status" value="1"/>
</dbReference>
<name>A0A4Z0M5Z1_9GAMM</name>
<evidence type="ECO:0000256" key="14">
    <source>
        <dbReference type="RuleBase" id="RU004182"/>
    </source>
</evidence>
<dbReference type="PANTHER" id="PTHR11455">
    <property type="entry name" value="CRYPTOCHROME"/>
    <property type="match status" value="1"/>
</dbReference>
<dbReference type="Proteomes" id="UP000298050">
    <property type="component" value="Unassembled WGS sequence"/>
</dbReference>
<feature type="binding site" evidence="12">
    <location>
        <position position="226"/>
    </location>
    <ligand>
        <name>FAD</name>
        <dbReference type="ChEBI" id="CHEBI:57692"/>
    </ligand>
</feature>
<evidence type="ECO:0000313" key="17">
    <source>
        <dbReference type="Proteomes" id="UP000298050"/>
    </source>
</evidence>
<evidence type="ECO:0000256" key="2">
    <source>
        <dbReference type="ARBA" id="ARBA00005862"/>
    </source>
</evidence>
<evidence type="ECO:0000256" key="6">
    <source>
        <dbReference type="ARBA" id="ARBA00022827"/>
    </source>
</evidence>
<comment type="similarity">
    <text evidence="14">Belongs to the DNA photolyase family.</text>
</comment>
<keyword evidence="7 14" id="KW-0157">Chromophore</keyword>
<dbReference type="Gene3D" id="1.25.40.80">
    <property type="match status" value="1"/>
</dbReference>
<dbReference type="SUPFAM" id="SSF52425">
    <property type="entry name" value="Cryptochrome/photolyase, N-terminal domain"/>
    <property type="match status" value="1"/>
</dbReference>
<dbReference type="EC" id="4.1.99.3" evidence="3"/>
<comment type="catalytic activity">
    <reaction evidence="9">
        <text>cyclobutadipyrimidine (in DNA) = 2 pyrimidine residues (in DNA).</text>
        <dbReference type="EC" id="4.1.99.3"/>
    </reaction>
</comment>
<dbReference type="OrthoDB" id="9772484at2"/>
<feature type="site" description="Electron transfer via tryptophanyl radical" evidence="13">
    <location>
        <position position="307"/>
    </location>
</feature>
<evidence type="ECO:0000256" key="1">
    <source>
        <dbReference type="ARBA" id="ARBA00001932"/>
    </source>
</evidence>
<evidence type="ECO:0000256" key="10">
    <source>
        <dbReference type="ARBA" id="ARBA00059220"/>
    </source>
</evidence>
<protein>
    <recommendedName>
        <fullName evidence="4">Deoxyribodipyrimidine photo-lyase</fullName>
        <ecNumber evidence="3">4.1.99.3</ecNumber>
    </recommendedName>
    <alternativeName>
        <fullName evidence="8">DNA photolyase</fullName>
    </alternativeName>
    <alternativeName>
        <fullName evidence="11">Photoreactivating enzyme</fullName>
    </alternativeName>
</protein>
<dbReference type="Gene3D" id="1.10.579.10">
    <property type="entry name" value="DNA Cyclobutane Dipyrimidine Photolyase, subunit A, domain 3"/>
    <property type="match status" value="1"/>
</dbReference>
<dbReference type="FunFam" id="1.10.579.10:FF:000003">
    <property type="entry name" value="Deoxyribodipyrimidine photo-lyase"/>
    <property type="match status" value="1"/>
</dbReference>
<keyword evidence="6 12" id="KW-0274">FAD</keyword>
<dbReference type="GO" id="GO:0009416">
    <property type="term" value="P:response to light stimulus"/>
    <property type="evidence" value="ECO:0007669"/>
    <property type="project" value="TreeGrafter"/>
</dbReference>
<feature type="site" description="Electron transfer via tryptophanyl radical" evidence="13">
    <location>
        <position position="360"/>
    </location>
</feature>
<feature type="site" description="Electron transfer via tryptophanyl radical" evidence="13">
    <location>
        <position position="383"/>
    </location>
</feature>
<evidence type="ECO:0000256" key="9">
    <source>
        <dbReference type="ARBA" id="ARBA00033999"/>
    </source>
</evidence>
<evidence type="ECO:0000256" key="4">
    <source>
        <dbReference type="ARBA" id="ARBA00014046"/>
    </source>
</evidence>
<dbReference type="AlphaFoldDB" id="A0A4Z0M5Z1"/>
<proteinExistence type="inferred from homology"/>
<comment type="cofactor">
    <cofactor evidence="12">
        <name>FAD</name>
        <dbReference type="ChEBI" id="CHEBI:57692"/>
    </cofactor>
    <text evidence="12">Binds 1 FAD per subunit.</text>
</comment>
<organism evidence="16 17">
    <name type="scientific">Mangrovimicrobium sediminis</name>
    <dbReference type="NCBI Taxonomy" id="2562682"/>
    <lineage>
        <taxon>Bacteria</taxon>
        <taxon>Pseudomonadati</taxon>
        <taxon>Pseudomonadota</taxon>
        <taxon>Gammaproteobacteria</taxon>
        <taxon>Cellvibrionales</taxon>
        <taxon>Halieaceae</taxon>
        <taxon>Mangrovimicrobium</taxon>
    </lineage>
</organism>
<dbReference type="GO" id="GO:0071949">
    <property type="term" value="F:FAD binding"/>
    <property type="evidence" value="ECO:0007669"/>
    <property type="project" value="TreeGrafter"/>
</dbReference>
<dbReference type="Pfam" id="PF03441">
    <property type="entry name" value="FAD_binding_7"/>
    <property type="match status" value="1"/>
</dbReference>
<sequence length="476" mass="53504">MVTTALYWYRQDLRLADLPAMRAAIDNGLKLIPCYVFDDAAAGQWSPGGASRWWLHHSLAALDTELAKRGSPLVVRRGETARVLADLAAQTGAEAVYCSEAIDPWARELQSQVADALWETGVQLEARPSALLFHPGTVCTQAGDPYRVFTPFWRACLQQPSPAEPLSAASGKHFVEHDLDSLPHDDWQLLPRNPDWAAGWDELWSPGATGARRALQHFLDNALDSYAEGRDFPAARSTSRLSPHLHFGEISPRQVWHAVQALPEGQDKPAAKFLAEVGWREFCHQLLYFNPEIPEKPFKADFGEMPWLADQTHLQAWQRGRTGYPIVDAGMRELWQTGFMHNRVRMIVASFLTKHLLLPWQWGEQWFWDTLVDADLANNSCGWQWVAGCGADAAPYFRIFNPILQGRKFDPDGEYVRQWVPEIASLPDKYLHAPWEAPAKILAEAGVELGETYPEPLVDHKEARETALQAYGVISG</sequence>